<dbReference type="Proteomes" id="UP001177021">
    <property type="component" value="Unassembled WGS sequence"/>
</dbReference>
<dbReference type="EMBL" id="CASHSV030000513">
    <property type="protein sequence ID" value="CAJ2666229.1"/>
    <property type="molecule type" value="Genomic_DNA"/>
</dbReference>
<gene>
    <name evidence="1" type="ORF">MILVUS5_LOCUS31058</name>
</gene>
<comment type="caution">
    <text evidence="1">The sequence shown here is derived from an EMBL/GenBank/DDBJ whole genome shotgun (WGS) entry which is preliminary data.</text>
</comment>
<evidence type="ECO:0000313" key="1">
    <source>
        <dbReference type="EMBL" id="CAJ2666229.1"/>
    </source>
</evidence>
<accession>A0ACB0L9Y0</accession>
<name>A0ACB0L9Y0_TRIPR</name>
<reference evidence="1" key="1">
    <citation type="submission" date="2023-10" db="EMBL/GenBank/DDBJ databases">
        <authorList>
            <person name="Rodriguez Cubillos JULIANA M."/>
            <person name="De Vega J."/>
        </authorList>
    </citation>
    <scope>NUCLEOTIDE SEQUENCE</scope>
</reference>
<keyword evidence="2" id="KW-1185">Reference proteome</keyword>
<proteinExistence type="predicted"/>
<evidence type="ECO:0000313" key="2">
    <source>
        <dbReference type="Proteomes" id="UP001177021"/>
    </source>
</evidence>
<organism evidence="1 2">
    <name type="scientific">Trifolium pratense</name>
    <name type="common">Red clover</name>
    <dbReference type="NCBI Taxonomy" id="57577"/>
    <lineage>
        <taxon>Eukaryota</taxon>
        <taxon>Viridiplantae</taxon>
        <taxon>Streptophyta</taxon>
        <taxon>Embryophyta</taxon>
        <taxon>Tracheophyta</taxon>
        <taxon>Spermatophyta</taxon>
        <taxon>Magnoliopsida</taxon>
        <taxon>eudicotyledons</taxon>
        <taxon>Gunneridae</taxon>
        <taxon>Pentapetalae</taxon>
        <taxon>rosids</taxon>
        <taxon>fabids</taxon>
        <taxon>Fabales</taxon>
        <taxon>Fabaceae</taxon>
        <taxon>Papilionoideae</taxon>
        <taxon>50 kb inversion clade</taxon>
        <taxon>NPAAA clade</taxon>
        <taxon>Hologalegina</taxon>
        <taxon>IRL clade</taxon>
        <taxon>Trifolieae</taxon>
        <taxon>Trifolium</taxon>
    </lineage>
</organism>
<sequence>MEDFWNMICGRNPLIHFDFEVLKNPSSCTNNLMIICFDLLLLIILSAVLIKNKSLSGQFCGFIRVEGHSKLQLVSSITNGCIGLLHLCLGIWILEEKLRKNLIVFPLNLWLLELLHGFTWILVTSTTSLVLKQLPKAWLWLCSFLIFFVSGIFCVFSLPYAFIVREFCIKVALDVLSFFGAFLLIFCTYKARKYEETYIEIDESLYTPLNYQLNEVDHGNHVTPFAKVGFFSLMSFWWLNPLMKTGQEKTLQDEDMPQLRESDRAEKCYALFIDQLNRQKQQDKSSRSLVLWTIILCHRREILISAFFALLKVLAISSCPVILNAFILVADGNKSSKYESYVLAISLLFTKILESISQRQWYFRTRLIGMKIKSLLIAAVYKKQMRLSNAARSVHSGGEIMNYVNVDAYRIGEFPFWFHHTWTTALQLCIALVIIFRAVGLATIASFVVIVLTVILNTPLAKLQHKFLSNLLVAQDERLKASSEALVNVKVLKLYAWEMHFKNAIEGLRYVELKWLSSVLLQKAYNVILFWFSPFFISAATFGACYFLKVPLHANNIFTFVATIRLLQDPISTIPDVIGVIIQANIAFSRIVRFLDAPELQSSNFSKSCFDEKLKGSILIKSADFSWEYNISKPTISNIDLKATVGQKIAICGEVGSGKSTLLAAILGEIPNTNGNIEVYGTFAYVSQTAWIQTGTIQENILFGSAMDVQRYQEILHRSSLMKDLELFPYGDLTEIGERGVNLSGGQKQRIQLARAFYQNADIYLLDDPFSAVDAHTATNLFNEYILEGLAGKTVLLVTHQVDFLPAFDSVLLMSNGKILQAAPYHDLLTSSREFTDLVNAHKETAGSGRLVDVTSSQRHSSSDREIQKTFTEKPFKALNGDQLIMQEERERGDAGLKPYLQYLNQKRGYLYFFLGSLSHLMFVICQILQNSWMASLVDDPQVNTLQLVVVYLLIGVTSNVFMIIRSLLAALLGFQSSKHIFSQLMNSLFRAPMSFYDSTPLGRILSRVSSDLSIVDLDISFNLTYVVGSTICCYMDLIVLTSFTWQVLFVTIPMTYVIVKLQRHYYACAKQLMRMNGTTKSSVANHVAETFAGAMTIRAFEQEDRFCENNFNLIDVNAGALFHSFASNEWFIQRVETAYAVVLASAALCIAMLPFGTLTSGETSLFEFSNDHENYMFSSLTVLSLLCKFLISSLDYFRIYRYGSFLWPFAKWFFSIFNSKPMHYGKLYSICRKDKPVTHIPSEDQEGNCPPVNWPVVGKVEIRDLQIRYRPKEPLVLHGITCTFEGGHKIGIVGRTGSGKSTLIGALFRLVEPAGGKIIVDGIDISSIGLNDLRSSFGIIPQDPTLFIGTVRYNLDPLSQHSDQEIWEVLQKCQLRESVKDKGGLDSSVVEDGSNWSIGQRQLFCLGRALLRRSKILVLDEATASIDNVTDLILQNTIRKEFADCTVITVAHRIPTVMNCNMVLSISDGKLVEYDEPMKLMKREKSLFGQLVKEYWSHFQ</sequence>
<protein>
    <submittedName>
        <fullName evidence="1">Uncharacterized protein</fullName>
    </submittedName>
</protein>